<feature type="domain" description="NAD-dependent epimerase/dehydratase" evidence="1">
    <location>
        <begin position="4"/>
        <end position="230"/>
    </location>
</feature>
<dbReference type="EMBL" id="ATGG01000003">
    <property type="protein sequence ID" value="EPF93379.1"/>
    <property type="molecule type" value="Genomic_DNA"/>
</dbReference>
<accession>A0A829HM59</accession>
<reference evidence="2 3" key="1">
    <citation type="submission" date="2013-06" db="EMBL/GenBank/DDBJ databases">
        <title>The Genome Sequence of Acinetobacter gyllenbergii CIP 110306.</title>
        <authorList>
            <consortium name="The Broad Institute Genome Sequencing Platform"/>
            <consortium name="The Broad Institute Genome Sequencing Center for Infectious Disease"/>
            <person name="Cerqueira G."/>
            <person name="Feldgarden M."/>
            <person name="Courvalin P."/>
            <person name="Perichon B."/>
            <person name="Grillot-Courvalin C."/>
            <person name="Clermont D."/>
            <person name="Rocha E."/>
            <person name="Yoon E.-J."/>
            <person name="Nemec A."/>
            <person name="Young S.K."/>
            <person name="Zeng Q."/>
            <person name="Gargeya S."/>
            <person name="Fitzgerald M."/>
            <person name="Abouelleil A."/>
            <person name="Alvarado L."/>
            <person name="Berlin A.M."/>
            <person name="Chapman S.B."/>
            <person name="Dewar J."/>
            <person name="Goldberg J."/>
            <person name="Griggs A."/>
            <person name="Gujja S."/>
            <person name="Hansen M."/>
            <person name="Howarth C."/>
            <person name="Imamovic A."/>
            <person name="Larimer J."/>
            <person name="McCowan C."/>
            <person name="Murphy C."/>
            <person name="Pearson M."/>
            <person name="Priest M."/>
            <person name="Roberts A."/>
            <person name="Saif S."/>
            <person name="Shea T."/>
            <person name="Sykes S."/>
            <person name="Wortman J."/>
            <person name="Nusbaum C."/>
            <person name="Birren B."/>
        </authorList>
    </citation>
    <scope>NUCLEOTIDE SEQUENCE [LARGE SCALE GENOMIC DNA]</scope>
    <source>
        <strain evidence="2 3">CIP 110306</strain>
    </source>
</reference>
<dbReference type="InterPro" id="IPR036291">
    <property type="entry name" value="NAD(P)-bd_dom_sf"/>
</dbReference>
<keyword evidence="3" id="KW-1185">Reference proteome</keyword>
<dbReference type="PANTHER" id="PTHR48079:SF6">
    <property type="entry name" value="NAD(P)-BINDING DOMAIN-CONTAINING PROTEIN-RELATED"/>
    <property type="match status" value="1"/>
</dbReference>
<dbReference type="GO" id="GO:0004029">
    <property type="term" value="F:aldehyde dehydrogenase (NAD+) activity"/>
    <property type="evidence" value="ECO:0007669"/>
    <property type="project" value="TreeGrafter"/>
</dbReference>
<organism evidence="2 3">
    <name type="scientific">Acinetobacter gyllenbergii CIP 110306 = MTCC 11365</name>
    <dbReference type="NCBI Taxonomy" id="1217657"/>
    <lineage>
        <taxon>Bacteria</taxon>
        <taxon>Pseudomonadati</taxon>
        <taxon>Pseudomonadota</taxon>
        <taxon>Gammaproteobacteria</taxon>
        <taxon>Moraxellales</taxon>
        <taxon>Moraxellaceae</taxon>
        <taxon>Acinetobacter</taxon>
    </lineage>
</organism>
<dbReference type="PANTHER" id="PTHR48079">
    <property type="entry name" value="PROTEIN YEEZ"/>
    <property type="match status" value="1"/>
</dbReference>
<protein>
    <submittedName>
        <fullName evidence="2">Hopanoid-associated sugar epimerase</fullName>
    </submittedName>
</protein>
<dbReference type="Gene3D" id="3.40.50.720">
    <property type="entry name" value="NAD(P)-binding Rossmann-like Domain"/>
    <property type="match status" value="1"/>
</dbReference>
<dbReference type="InterPro" id="IPR001509">
    <property type="entry name" value="Epimerase_deHydtase"/>
</dbReference>
<evidence type="ECO:0000259" key="1">
    <source>
        <dbReference type="Pfam" id="PF01370"/>
    </source>
</evidence>
<evidence type="ECO:0000313" key="3">
    <source>
        <dbReference type="Proteomes" id="UP000014523"/>
    </source>
</evidence>
<name>A0A829HM59_9GAMM</name>
<dbReference type="GO" id="GO:0005737">
    <property type="term" value="C:cytoplasm"/>
    <property type="evidence" value="ECO:0007669"/>
    <property type="project" value="TreeGrafter"/>
</dbReference>
<dbReference type="InterPro" id="IPR051783">
    <property type="entry name" value="NAD(P)-dependent_oxidoreduct"/>
</dbReference>
<proteinExistence type="predicted"/>
<evidence type="ECO:0000313" key="2">
    <source>
        <dbReference type="EMBL" id="EPF93379.1"/>
    </source>
</evidence>
<comment type="caution">
    <text evidence="2">The sequence shown here is derived from an EMBL/GenBank/DDBJ whole genome shotgun (WGS) entry which is preliminary data.</text>
</comment>
<dbReference type="Proteomes" id="UP000014523">
    <property type="component" value="Unassembled WGS sequence"/>
</dbReference>
<dbReference type="SUPFAM" id="SSF51735">
    <property type="entry name" value="NAD(P)-binding Rossmann-fold domains"/>
    <property type="match status" value="1"/>
</dbReference>
<sequence length="347" mass="36893">MMKALVTGGAGFIGSHIVRMLLNENYEVRVLHLPQEKLTNLEGLDVELIAGDITDSIKMDEAVEGCDLVFHTAAIYALWLPKPELMRKVNVEGTRIVLNAAKKAGIKRVVYTSTGACFAGQAKGIQATEQSPFALGATGDAYVLTKFEAHQIALQFAAGGLDVVIVCPTGPIGPQDIAPTPTGKLLLTIAQMPALAVPAAINNMIDVRDVAKGHVLAAEKGITGETYILGNRDLDGVSMAKTVHHLLGIWRPVITIPNLIEGVSSQLAGHAALWVTQHITHKAPLVTPSAAKIGQLGTSFNCAKAVQQLGLPQTPVEIAIRDSLLWFAANGYIQSRSLIKKIEAISI</sequence>
<dbReference type="Pfam" id="PF01370">
    <property type="entry name" value="Epimerase"/>
    <property type="match status" value="1"/>
</dbReference>
<gene>
    <name evidence="2" type="ORF">F957_00175</name>
</gene>
<dbReference type="AlphaFoldDB" id="A0A829HM59"/>